<dbReference type="eggNOG" id="ENOG502SXVE">
    <property type="taxonomic scope" value="Eukaryota"/>
</dbReference>
<sequence>MDMFMYMSPVLATLASVDPTDHTSWPQLDVCSDQSQGSLFYALRHIGLQGRAQAVVGPMQDDEALLLFALTRAAGVNRALELGGLGGFSARTLLEAVQCTRQPAVYTVDLAPVPVLGRHHRVLQKGAEQVTAADLGGEPFGLLVLDCHHYPATKQLLKNAPATVSGLYLAAATPTMRDITTPCVARCGHRRHPAGGANSSGVIHQPVERLIAMWLERYDCAASWQRLVVHDDDGHGATPTRHGVTVLQRKVSLAVPQRVCQQGAHGFGGTGPESVRECLRVQTRHQHSMLRVGDPAPDFSATSHTGATVSLSDYREGRAFESLRSEFATHNIAIAGCSNDPVDANLKFASGNHFDFPLLSDTKMAVAVAYGAADSRTAKKARRIAVLINEDGRVARIYDPAGTADFPAKVLADVKKDEL</sequence>
<reference evidence="3" key="1">
    <citation type="journal article" date="2013" name="Nature">
        <title>Pan genome of the phytoplankton Emiliania underpins its global distribution.</title>
        <authorList>
            <person name="Read B.A."/>
            <person name="Kegel J."/>
            <person name="Klute M.J."/>
            <person name="Kuo A."/>
            <person name="Lefebvre S.C."/>
            <person name="Maumus F."/>
            <person name="Mayer C."/>
            <person name="Miller J."/>
            <person name="Monier A."/>
            <person name="Salamov A."/>
            <person name="Young J."/>
            <person name="Aguilar M."/>
            <person name="Claverie J.M."/>
            <person name="Frickenhaus S."/>
            <person name="Gonzalez K."/>
            <person name="Herman E.K."/>
            <person name="Lin Y.C."/>
            <person name="Napier J."/>
            <person name="Ogata H."/>
            <person name="Sarno A.F."/>
            <person name="Shmutz J."/>
            <person name="Schroeder D."/>
            <person name="de Vargas C."/>
            <person name="Verret F."/>
            <person name="von Dassow P."/>
            <person name="Valentin K."/>
            <person name="Van de Peer Y."/>
            <person name="Wheeler G."/>
            <person name="Dacks J.B."/>
            <person name="Delwiche C.F."/>
            <person name="Dyhrman S.T."/>
            <person name="Glockner G."/>
            <person name="John U."/>
            <person name="Richards T."/>
            <person name="Worden A.Z."/>
            <person name="Zhang X."/>
            <person name="Grigoriev I.V."/>
            <person name="Allen A.E."/>
            <person name="Bidle K."/>
            <person name="Borodovsky M."/>
            <person name="Bowler C."/>
            <person name="Brownlee C."/>
            <person name="Cock J.M."/>
            <person name="Elias M."/>
            <person name="Gladyshev V.N."/>
            <person name="Groth M."/>
            <person name="Guda C."/>
            <person name="Hadaegh A."/>
            <person name="Iglesias-Rodriguez M.D."/>
            <person name="Jenkins J."/>
            <person name="Jones B.M."/>
            <person name="Lawson T."/>
            <person name="Leese F."/>
            <person name="Lindquist E."/>
            <person name="Lobanov A."/>
            <person name="Lomsadze A."/>
            <person name="Malik S.B."/>
            <person name="Marsh M.E."/>
            <person name="Mackinder L."/>
            <person name="Mock T."/>
            <person name="Mueller-Roeber B."/>
            <person name="Pagarete A."/>
            <person name="Parker M."/>
            <person name="Probert I."/>
            <person name="Quesneville H."/>
            <person name="Raines C."/>
            <person name="Rensing S.A."/>
            <person name="Riano-Pachon D.M."/>
            <person name="Richier S."/>
            <person name="Rokitta S."/>
            <person name="Shiraiwa Y."/>
            <person name="Soanes D.M."/>
            <person name="van der Giezen M."/>
            <person name="Wahlund T.M."/>
            <person name="Williams B."/>
            <person name="Wilson W."/>
            <person name="Wolfe G."/>
            <person name="Wurch L.L."/>
        </authorList>
    </citation>
    <scope>NUCLEOTIDE SEQUENCE</scope>
</reference>
<dbReference type="CDD" id="cd03017">
    <property type="entry name" value="PRX_BCP"/>
    <property type="match status" value="1"/>
</dbReference>
<accession>A0A0D3JJM8</accession>
<dbReference type="InterPro" id="IPR000866">
    <property type="entry name" value="AhpC/TSA"/>
</dbReference>
<proteinExistence type="predicted"/>
<dbReference type="Gene3D" id="3.40.30.10">
    <property type="entry name" value="Glutaredoxin"/>
    <property type="match status" value="1"/>
</dbReference>
<evidence type="ECO:0000313" key="2">
    <source>
        <dbReference type="EnsemblProtists" id="EOD23713"/>
    </source>
</evidence>
<evidence type="ECO:0000259" key="1">
    <source>
        <dbReference type="Pfam" id="PF00578"/>
    </source>
</evidence>
<dbReference type="SUPFAM" id="SSF52833">
    <property type="entry name" value="Thioredoxin-like"/>
    <property type="match status" value="1"/>
</dbReference>
<name>A0A0D3JJM8_EMIH1</name>
<dbReference type="HOGENOM" id="CLU_661275_0_0_1"/>
<dbReference type="EnsemblProtists" id="EOD23713">
    <property type="protein sequence ID" value="EOD23713"/>
    <property type="gene ID" value="EMIHUDRAFT_469439"/>
</dbReference>
<dbReference type="GO" id="GO:0016491">
    <property type="term" value="F:oxidoreductase activity"/>
    <property type="evidence" value="ECO:0007669"/>
    <property type="project" value="InterPro"/>
</dbReference>
<reference evidence="2" key="2">
    <citation type="submission" date="2024-10" db="UniProtKB">
        <authorList>
            <consortium name="EnsemblProtists"/>
        </authorList>
    </citation>
    <scope>IDENTIFICATION</scope>
</reference>
<dbReference type="AlphaFoldDB" id="A0A0D3JJM8"/>
<dbReference type="KEGG" id="ehx:EMIHUDRAFT_469439"/>
<organism evidence="2 3">
    <name type="scientific">Emiliania huxleyi (strain CCMP1516)</name>
    <dbReference type="NCBI Taxonomy" id="280463"/>
    <lineage>
        <taxon>Eukaryota</taxon>
        <taxon>Haptista</taxon>
        <taxon>Haptophyta</taxon>
        <taxon>Prymnesiophyceae</taxon>
        <taxon>Isochrysidales</taxon>
        <taxon>Noelaerhabdaceae</taxon>
        <taxon>Emiliania</taxon>
    </lineage>
</organism>
<dbReference type="InterPro" id="IPR036249">
    <property type="entry name" value="Thioredoxin-like_sf"/>
</dbReference>
<dbReference type="GO" id="GO:0016209">
    <property type="term" value="F:antioxidant activity"/>
    <property type="evidence" value="ECO:0007669"/>
    <property type="project" value="InterPro"/>
</dbReference>
<dbReference type="RefSeq" id="XP_005776142.1">
    <property type="nucleotide sequence ID" value="XM_005776085.1"/>
</dbReference>
<protein>
    <recommendedName>
        <fullName evidence="1">Alkyl hydroperoxide reductase subunit C/ Thiol specific antioxidant domain-containing protein</fullName>
    </recommendedName>
</protein>
<evidence type="ECO:0000313" key="3">
    <source>
        <dbReference type="Proteomes" id="UP000013827"/>
    </source>
</evidence>
<dbReference type="GeneID" id="17269285"/>
<dbReference type="Pfam" id="PF00578">
    <property type="entry name" value="AhpC-TSA"/>
    <property type="match status" value="1"/>
</dbReference>
<keyword evidence="3" id="KW-1185">Reference proteome</keyword>
<dbReference type="PaxDb" id="2903-EOD23713"/>
<feature type="domain" description="Alkyl hydroperoxide reductase subunit C/ Thiol specific antioxidant" evidence="1">
    <location>
        <begin position="316"/>
        <end position="396"/>
    </location>
</feature>
<dbReference type="Proteomes" id="UP000013827">
    <property type="component" value="Unassembled WGS sequence"/>
</dbReference>